<feature type="region of interest" description="Disordered" evidence="1">
    <location>
        <begin position="1"/>
        <end position="26"/>
    </location>
</feature>
<dbReference type="EMBL" id="CAJGYO010000007">
    <property type="protein sequence ID" value="CAD6244510.1"/>
    <property type="molecule type" value="Genomic_DNA"/>
</dbReference>
<evidence type="ECO:0000313" key="2">
    <source>
        <dbReference type="EMBL" id="CAD6244510.1"/>
    </source>
</evidence>
<feature type="compositionally biased region" description="Basic and acidic residues" evidence="1">
    <location>
        <begin position="1"/>
        <end position="14"/>
    </location>
</feature>
<dbReference type="Pfam" id="PF07893">
    <property type="entry name" value="DUF1668"/>
    <property type="match status" value="2"/>
</dbReference>
<evidence type="ECO:0008006" key="4">
    <source>
        <dbReference type="Google" id="ProtNLM"/>
    </source>
</evidence>
<dbReference type="InterPro" id="IPR012871">
    <property type="entry name" value="DUF1668_ORYSA"/>
</dbReference>
<feature type="region of interest" description="Disordered" evidence="1">
    <location>
        <begin position="47"/>
        <end position="66"/>
    </location>
</feature>
<dbReference type="Proteomes" id="UP000604825">
    <property type="component" value="Unassembled WGS sequence"/>
</dbReference>
<protein>
    <recommendedName>
        <fullName evidence="4">DUF1618 domain-containing protein</fullName>
    </recommendedName>
</protein>
<accession>A0A811PMM8</accession>
<reference evidence="2" key="1">
    <citation type="submission" date="2020-10" db="EMBL/GenBank/DDBJ databases">
        <authorList>
            <person name="Han B."/>
            <person name="Lu T."/>
            <person name="Zhao Q."/>
            <person name="Huang X."/>
            <person name="Zhao Y."/>
        </authorList>
    </citation>
    <scope>NUCLEOTIDE SEQUENCE</scope>
</reference>
<keyword evidence="3" id="KW-1185">Reference proteome</keyword>
<organism evidence="2 3">
    <name type="scientific">Miscanthus lutarioriparius</name>
    <dbReference type="NCBI Taxonomy" id="422564"/>
    <lineage>
        <taxon>Eukaryota</taxon>
        <taxon>Viridiplantae</taxon>
        <taxon>Streptophyta</taxon>
        <taxon>Embryophyta</taxon>
        <taxon>Tracheophyta</taxon>
        <taxon>Spermatophyta</taxon>
        <taxon>Magnoliopsida</taxon>
        <taxon>Liliopsida</taxon>
        <taxon>Poales</taxon>
        <taxon>Poaceae</taxon>
        <taxon>PACMAD clade</taxon>
        <taxon>Panicoideae</taxon>
        <taxon>Andropogonodae</taxon>
        <taxon>Andropogoneae</taxon>
        <taxon>Saccharinae</taxon>
        <taxon>Miscanthus</taxon>
    </lineage>
</organism>
<dbReference type="PANTHER" id="PTHR33085:SF123">
    <property type="entry name" value="OS02G0604200 PROTEIN"/>
    <property type="match status" value="1"/>
</dbReference>
<proteinExistence type="predicted"/>
<gene>
    <name evidence="2" type="ORF">NCGR_LOCUS29180</name>
</gene>
<name>A0A811PMM8_9POAL</name>
<evidence type="ECO:0000256" key="1">
    <source>
        <dbReference type="SAM" id="MobiDB-lite"/>
    </source>
</evidence>
<dbReference type="AlphaFoldDB" id="A0A811PMM8"/>
<comment type="caution">
    <text evidence="2">The sequence shown here is derived from an EMBL/GenBank/DDBJ whole genome shotgun (WGS) entry which is preliminary data.</text>
</comment>
<dbReference type="OrthoDB" id="682031at2759"/>
<sequence length="325" mass="36956">MPKKRPADERDGARARASKLPSRQRNHHLYLVQDDWEKGYSIHKFDLSSDSDSDSDGDHCPAASSLTERRLPPSVFRLEALHAHSGLFAAFGNKIVATHHTPRRSALMFDVRTRALTFGPRHRYEPNYYGNAYAQVDGNLFVLDVDGNLEMLEPPPPTLSDEHAKLQTSRLSGSRGYFDPELDAWIGFSGDPDNLGYLCACEIVPAGDESNGGKPSLLKLGIDKMFCIDPAEKHIGATLVYMRGRSKFCLVECLSIDDRREDIWGEFLSERLRYFLRVTTFFQKYDKNGDLRTTAVHHQRIRSYRLPKMATGYCDHLEKPVAFWM</sequence>
<dbReference type="PANTHER" id="PTHR33085">
    <property type="entry name" value="OS12G0113100 PROTEIN-RELATED"/>
    <property type="match status" value="1"/>
</dbReference>
<evidence type="ECO:0000313" key="3">
    <source>
        <dbReference type="Proteomes" id="UP000604825"/>
    </source>
</evidence>